<evidence type="ECO:0008006" key="4">
    <source>
        <dbReference type="Google" id="ProtNLM"/>
    </source>
</evidence>
<dbReference type="OMA" id="IAHTTIL"/>
<reference evidence="2" key="1">
    <citation type="submission" date="2021-01" db="EMBL/GenBank/DDBJ databases">
        <authorList>
            <consortium name="Genoscope - CEA"/>
            <person name="William W."/>
        </authorList>
    </citation>
    <scope>NUCLEOTIDE SEQUENCE</scope>
</reference>
<sequence>MNKFTQTFRQQHLESLYQKEKEQYCYDTFKKIAFLSFIITLIRLISFARQENVVGILITSSILSILILMYVLILKFCSSGAIFCMAFINNMLILLQINDQQETNQFILGTNLAIAHTTILLILDYKLAVINIFFQTTFKLLIAGLFDTQTDTCSVVLSILCPLCFISIISTIDKQRRLLFLSNNQGNDWHQLLPSVISDPFVLFSFDHNRMSFKYKNSSKIDRFPYCNQELSQEDNFKQFFRLQHISEVSIEQFILNRIEKQSKFFDLNQFTLRPNQYDSVDFEETNILLAELYHMDDTFLIVLEQSKQKAQYIESTKDNLINLIGQHQQLVHNFLKKQASLINMSLQNESSRVQLLYQLKLHHLYFSGKYKISNSFSQANKYFETICIDFKYVFLAIISLFEKAYSGINIQFDCTDSKFDVVHYKDMSQDFIIQLLQMTLRKTTRDQSSKTRIILHVKSEILFVQIICLNSYILLENLNKNLVIRLYLKLHSPETEIRLSDNGINIQLYKDVSQLKIQLIVILKFSQTFNLNIINIIISISQSIILYKFDQRIGLFKNFIHLTDSLRYRRETKTKLNQQTFQEFRPMLDTKNKQIVLYVHYLIWPLKFCPLHIDVSLKMYGQLDAQYMDLFLGDSLSMELVLLKPIEISFNVITAYQKKSTSKELINLLSLIFVNHPKERANIFDIQTHSWFKEQVKLSKLTLTGIAFRNDRSSSVSKLNSNRQDEEQLLVFRLRKIVCSRRSVTRLDKALFTNKLR</sequence>
<dbReference type="EMBL" id="CAJJDP010000072">
    <property type="protein sequence ID" value="CAD8179712.1"/>
    <property type="molecule type" value="Genomic_DNA"/>
</dbReference>
<feature type="transmembrane region" description="Helical" evidence="1">
    <location>
        <begin position="103"/>
        <end position="123"/>
    </location>
</feature>
<dbReference type="AlphaFoldDB" id="A0A8S1VV47"/>
<evidence type="ECO:0000313" key="3">
    <source>
        <dbReference type="Proteomes" id="UP000683925"/>
    </source>
</evidence>
<protein>
    <recommendedName>
        <fullName evidence="4">Transmembrane protein</fullName>
    </recommendedName>
</protein>
<feature type="transmembrane region" description="Helical" evidence="1">
    <location>
        <begin position="28"/>
        <end position="47"/>
    </location>
</feature>
<keyword evidence="1" id="KW-0472">Membrane</keyword>
<feature type="transmembrane region" description="Helical" evidence="1">
    <location>
        <begin position="80"/>
        <end position="97"/>
    </location>
</feature>
<proteinExistence type="predicted"/>
<feature type="transmembrane region" description="Helical" evidence="1">
    <location>
        <begin position="152"/>
        <end position="172"/>
    </location>
</feature>
<name>A0A8S1VV47_PAROT</name>
<organism evidence="2 3">
    <name type="scientific">Paramecium octaurelia</name>
    <dbReference type="NCBI Taxonomy" id="43137"/>
    <lineage>
        <taxon>Eukaryota</taxon>
        <taxon>Sar</taxon>
        <taxon>Alveolata</taxon>
        <taxon>Ciliophora</taxon>
        <taxon>Intramacronucleata</taxon>
        <taxon>Oligohymenophorea</taxon>
        <taxon>Peniculida</taxon>
        <taxon>Parameciidae</taxon>
        <taxon>Paramecium</taxon>
    </lineage>
</organism>
<dbReference type="Proteomes" id="UP000683925">
    <property type="component" value="Unassembled WGS sequence"/>
</dbReference>
<feature type="transmembrane region" description="Helical" evidence="1">
    <location>
        <begin position="53"/>
        <end position="73"/>
    </location>
</feature>
<evidence type="ECO:0000256" key="1">
    <source>
        <dbReference type="SAM" id="Phobius"/>
    </source>
</evidence>
<keyword evidence="3" id="KW-1185">Reference proteome</keyword>
<gene>
    <name evidence="2" type="ORF">POCTA_138.1.T0730158</name>
</gene>
<keyword evidence="1" id="KW-1133">Transmembrane helix</keyword>
<evidence type="ECO:0000313" key="2">
    <source>
        <dbReference type="EMBL" id="CAD8179712.1"/>
    </source>
</evidence>
<keyword evidence="1" id="KW-0812">Transmembrane</keyword>
<accession>A0A8S1VV47</accession>
<comment type="caution">
    <text evidence="2">The sequence shown here is derived from an EMBL/GenBank/DDBJ whole genome shotgun (WGS) entry which is preliminary data.</text>
</comment>